<dbReference type="Proteomes" id="UP001492380">
    <property type="component" value="Unassembled WGS sequence"/>
</dbReference>
<comment type="caution">
    <text evidence="2">The sequence shown here is derived from an EMBL/GenBank/DDBJ whole genome shotgun (WGS) entry which is preliminary data.</text>
</comment>
<protein>
    <submittedName>
        <fullName evidence="2">Uncharacterized protein</fullName>
    </submittedName>
</protein>
<reference evidence="2 3" key="1">
    <citation type="submission" date="2024-04" db="EMBL/GenBank/DDBJ databases">
        <title>Phyllosticta paracitricarpa is synonymous to the EU quarantine fungus P. citricarpa based on phylogenomic analyses.</title>
        <authorList>
            <consortium name="Lawrence Berkeley National Laboratory"/>
            <person name="Van Ingen-Buijs V.A."/>
            <person name="Van Westerhoven A.C."/>
            <person name="Haridas S."/>
            <person name="Skiadas P."/>
            <person name="Martin F."/>
            <person name="Groenewald J.Z."/>
            <person name="Crous P.W."/>
            <person name="Seidl M.F."/>
        </authorList>
    </citation>
    <scope>NUCLEOTIDE SEQUENCE [LARGE SCALE GENOMIC DNA]</scope>
    <source>
        <strain evidence="2 3">CBS 123374</strain>
    </source>
</reference>
<name>A0ABR1YFA9_9PEZI</name>
<evidence type="ECO:0000256" key="1">
    <source>
        <dbReference type="SAM" id="MobiDB-lite"/>
    </source>
</evidence>
<dbReference type="EMBL" id="JBBWRZ010000010">
    <property type="protein sequence ID" value="KAK8227428.1"/>
    <property type="molecule type" value="Genomic_DNA"/>
</dbReference>
<evidence type="ECO:0000313" key="3">
    <source>
        <dbReference type="Proteomes" id="UP001492380"/>
    </source>
</evidence>
<evidence type="ECO:0000313" key="2">
    <source>
        <dbReference type="EMBL" id="KAK8227428.1"/>
    </source>
</evidence>
<sequence>MASCVVRECHWFESSQHRCVFPCACKIICILQPTDSPRRVTLFFFALSSSWPLSLNPSDFFSCSCQPSKRSKVLDWSVHTDAHLVDPVILNTSSVPGDFCTRVGIPFVSYCASAASSYLMIAHTYKYHGMKDPFSLVITDLVVPHSVHLPQQQLPFSGYQNEASGRSLLPRRASTLNSKRRAKRTRATEQRKKAKTQGQARWRGGSSRRNPAPFTPSRWGPAVRVAILTSVPRRFGPSDVQPTVAKAADEEAWRTFSALMHHHETLATPMPWRSGR</sequence>
<proteinExistence type="predicted"/>
<accession>A0ABR1YFA9</accession>
<feature type="region of interest" description="Disordered" evidence="1">
    <location>
        <begin position="158"/>
        <end position="218"/>
    </location>
</feature>
<gene>
    <name evidence="2" type="ORF">HDK90DRAFT_59794</name>
</gene>
<keyword evidence="3" id="KW-1185">Reference proteome</keyword>
<organism evidence="2 3">
    <name type="scientific">Phyllosticta capitalensis</name>
    <dbReference type="NCBI Taxonomy" id="121624"/>
    <lineage>
        <taxon>Eukaryota</taxon>
        <taxon>Fungi</taxon>
        <taxon>Dikarya</taxon>
        <taxon>Ascomycota</taxon>
        <taxon>Pezizomycotina</taxon>
        <taxon>Dothideomycetes</taxon>
        <taxon>Dothideomycetes incertae sedis</taxon>
        <taxon>Botryosphaeriales</taxon>
        <taxon>Phyllostictaceae</taxon>
        <taxon>Phyllosticta</taxon>
    </lineage>
</organism>